<keyword evidence="2" id="KW-1185">Reference proteome</keyword>
<accession>A8BA35</accession>
<comment type="caution">
    <text evidence="1">The sequence shown here is derived from an EMBL/GenBank/DDBJ whole genome shotgun (WGS) entry which is preliminary data.</text>
</comment>
<evidence type="ECO:0000313" key="2">
    <source>
        <dbReference type="Proteomes" id="UP000001548"/>
    </source>
</evidence>
<dbReference type="OMA" id="LEMQDYI"/>
<dbReference type="Proteomes" id="UP000001548">
    <property type="component" value="Unassembled WGS sequence"/>
</dbReference>
<dbReference type="AlphaFoldDB" id="A8BA35"/>
<sequence length="233" mass="26160">MLARYLLELGSLNMDNYTESDVEEANKALQLMGYVAKVVSEPPSHLGPEQRLVVLIQQRKYPINMDGSSNNILLSSDIRKLSWLCIKADVKALVDKLLDSLPSALLIITPEITNAVLELTQSHFLNASFTGENNIVLPNHEILDRLRHPHCFPTLRFLLEMQDYILDRQPLRCNCIYCNTNVGFGVVCPCGACAHFDCVRQLLSHDDNLSCLVCATAWPAPYIAYIHDGVKYS</sequence>
<dbReference type="EMBL" id="AACB03000002">
    <property type="protein sequence ID" value="KAE8303586.1"/>
    <property type="molecule type" value="Genomic_DNA"/>
</dbReference>
<evidence type="ECO:0000313" key="1">
    <source>
        <dbReference type="EMBL" id="KAE8303586.1"/>
    </source>
</evidence>
<dbReference type="HOGENOM" id="CLU_1191816_0_0_1"/>
<dbReference type="VEuPathDB" id="GiardiaDB:GL50803_9952"/>
<organism evidence="1 2">
    <name type="scientific">Giardia intestinalis (strain ATCC 50803 / WB clone C6)</name>
    <name type="common">Giardia lamblia</name>
    <dbReference type="NCBI Taxonomy" id="184922"/>
    <lineage>
        <taxon>Eukaryota</taxon>
        <taxon>Metamonada</taxon>
        <taxon>Diplomonadida</taxon>
        <taxon>Hexamitidae</taxon>
        <taxon>Giardiinae</taxon>
        <taxon>Giardia</taxon>
    </lineage>
</organism>
<gene>
    <name evidence="1" type="ORF">GL50803_009952</name>
</gene>
<name>A8BA35_GIAIC</name>
<dbReference type="KEGG" id="gla:GL50803_009952"/>
<proteinExistence type="predicted"/>
<dbReference type="RefSeq" id="XP_001708294.1">
    <property type="nucleotide sequence ID" value="XM_001708242.1"/>
</dbReference>
<protein>
    <submittedName>
        <fullName evidence="1">Uncharacterized protein</fullName>
    </submittedName>
</protein>
<reference evidence="1 2" key="1">
    <citation type="journal article" date="2007" name="Science">
        <title>Genomic minimalism in the early diverging intestinal parasite Giardia lamblia.</title>
        <authorList>
            <person name="Morrison H.G."/>
            <person name="McArthur A.G."/>
            <person name="Gillin F.D."/>
            <person name="Aley S.B."/>
            <person name="Adam R.D."/>
            <person name="Olsen G.J."/>
            <person name="Best A.A."/>
            <person name="Cande W.Z."/>
            <person name="Chen F."/>
            <person name="Cipriano M.J."/>
            <person name="Davids B.J."/>
            <person name="Dawson S.C."/>
            <person name="Elmendorf H.G."/>
            <person name="Hehl A.B."/>
            <person name="Holder M.E."/>
            <person name="Huse S.M."/>
            <person name="Kim U.U."/>
            <person name="Lasek-Nesselquist E."/>
            <person name="Manning G."/>
            <person name="Nigam A."/>
            <person name="Nixon J.E."/>
            <person name="Palm D."/>
            <person name="Passamaneck N.E."/>
            <person name="Prabhu A."/>
            <person name="Reich C.I."/>
            <person name="Reiner D.S."/>
            <person name="Samuelson J."/>
            <person name="Svard S.G."/>
            <person name="Sogin M.L."/>
        </authorList>
    </citation>
    <scope>NUCLEOTIDE SEQUENCE [LARGE SCALE GENOMIC DNA]</scope>
    <source>
        <strain evidence="1 2">WB C6</strain>
    </source>
</reference>
<dbReference type="GeneID" id="5701197"/>